<dbReference type="InterPro" id="IPR027267">
    <property type="entry name" value="AH/BAR_dom_sf"/>
</dbReference>
<feature type="coiled-coil region" evidence="1">
    <location>
        <begin position="30"/>
        <end position="99"/>
    </location>
</feature>
<evidence type="ECO:0000313" key="2">
    <source>
        <dbReference type="EnsemblMetazoa" id="XP_019756889.1"/>
    </source>
</evidence>
<dbReference type="Proteomes" id="UP000019118">
    <property type="component" value="Unassembled WGS sequence"/>
</dbReference>
<dbReference type="Gene3D" id="1.20.5.340">
    <property type="match status" value="1"/>
</dbReference>
<keyword evidence="3" id="KW-1185">Reference proteome</keyword>
<evidence type="ECO:0000313" key="3">
    <source>
        <dbReference type="Proteomes" id="UP000019118"/>
    </source>
</evidence>
<protein>
    <submittedName>
        <fullName evidence="2">Uncharacterized protein</fullName>
    </submittedName>
</protein>
<proteinExistence type="predicted"/>
<organism evidence="2 3">
    <name type="scientific">Dendroctonus ponderosae</name>
    <name type="common">Mountain pine beetle</name>
    <dbReference type="NCBI Taxonomy" id="77166"/>
    <lineage>
        <taxon>Eukaryota</taxon>
        <taxon>Metazoa</taxon>
        <taxon>Ecdysozoa</taxon>
        <taxon>Arthropoda</taxon>
        <taxon>Hexapoda</taxon>
        <taxon>Insecta</taxon>
        <taxon>Pterygota</taxon>
        <taxon>Neoptera</taxon>
        <taxon>Endopterygota</taxon>
        <taxon>Coleoptera</taxon>
        <taxon>Polyphaga</taxon>
        <taxon>Cucujiformia</taxon>
        <taxon>Curculionidae</taxon>
        <taxon>Scolytinae</taxon>
        <taxon>Dendroctonus</taxon>
    </lineage>
</organism>
<feature type="coiled-coil region" evidence="1">
    <location>
        <begin position="127"/>
        <end position="232"/>
    </location>
</feature>
<dbReference type="AlphaFoldDB" id="A0AAR5P716"/>
<keyword evidence="1" id="KW-0175">Coiled coil</keyword>
<reference evidence="3" key="1">
    <citation type="journal article" date="2013" name="Genome Biol.">
        <title>Draft genome of the mountain pine beetle, Dendroctonus ponderosae Hopkins, a major forest pest.</title>
        <authorList>
            <person name="Keeling C.I."/>
            <person name="Yuen M.M."/>
            <person name="Liao N.Y."/>
            <person name="Docking T.R."/>
            <person name="Chan S.K."/>
            <person name="Taylor G.A."/>
            <person name="Palmquist D.L."/>
            <person name="Jackman S.D."/>
            <person name="Nguyen A."/>
            <person name="Li M."/>
            <person name="Henderson H."/>
            <person name="Janes J.K."/>
            <person name="Zhao Y."/>
            <person name="Pandoh P."/>
            <person name="Moore R."/>
            <person name="Sperling F.A."/>
            <person name="Huber D.P."/>
            <person name="Birol I."/>
            <person name="Jones S.J."/>
            <person name="Bohlmann J."/>
        </authorList>
    </citation>
    <scope>NUCLEOTIDE SEQUENCE</scope>
</reference>
<sequence length="233" mass="27103">MEREDYQIAKKKIIKTNDLLDMYQVKIDKLNKASQAFKQLKTKYQSACQEAERLKLDNEQLKNSINKYKTDLEQTSNNFAQLQCEYRSLEAKYEQIMIDSQMTITELEEKVKQHLSNKNMAPSSPGKKNADDRLRELKRSYSELKEAEHRKAVENKSLLKEINQLKNAAAKEAEKIIIKDCKEINDLKDQLQKANATIQEQNRLNSIEKSHKEDSETEVATLKSEISVLEGKY</sequence>
<evidence type="ECO:0000256" key="1">
    <source>
        <dbReference type="SAM" id="Coils"/>
    </source>
</evidence>
<dbReference type="SUPFAM" id="SSF103657">
    <property type="entry name" value="BAR/IMD domain-like"/>
    <property type="match status" value="1"/>
</dbReference>
<dbReference type="EnsemblMetazoa" id="XM_019901330.1">
    <property type="protein sequence ID" value="XP_019756889.1"/>
    <property type="gene ID" value="LOC109535418"/>
</dbReference>
<accession>A0AAR5P716</accession>
<name>A0AAR5P716_DENPD</name>
<reference evidence="2" key="2">
    <citation type="submission" date="2024-08" db="UniProtKB">
        <authorList>
            <consortium name="EnsemblMetazoa"/>
        </authorList>
    </citation>
    <scope>IDENTIFICATION</scope>
</reference>